<keyword evidence="2" id="KW-1185">Reference proteome</keyword>
<reference evidence="3" key="1">
    <citation type="submission" date="2022-11" db="UniProtKB">
        <authorList>
            <consortium name="WormBaseParasite"/>
        </authorList>
    </citation>
    <scope>IDENTIFICATION</scope>
</reference>
<organism evidence="2 3">
    <name type="scientific">Panagrolaimus superbus</name>
    <dbReference type="NCBI Taxonomy" id="310955"/>
    <lineage>
        <taxon>Eukaryota</taxon>
        <taxon>Metazoa</taxon>
        <taxon>Ecdysozoa</taxon>
        <taxon>Nematoda</taxon>
        <taxon>Chromadorea</taxon>
        <taxon>Rhabditida</taxon>
        <taxon>Tylenchina</taxon>
        <taxon>Panagrolaimomorpha</taxon>
        <taxon>Panagrolaimoidea</taxon>
        <taxon>Panagrolaimidae</taxon>
        <taxon>Panagrolaimus</taxon>
    </lineage>
</organism>
<name>A0A914YMW2_9BILA</name>
<sequence>MSQGKVLVEFKKANGGDIEVSEEKFLQSKMCCGTPKQSPGREMSPDVFSDITEPFSDMTNRYPYDPPKTPFIIQNTAKFKPFTPPTISAELRKEMVAKRNSERKRKAEDELPIPSTPAATFIPTASPLITPEMRERSRRNREAALAKRKSLQSNQSFNSM</sequence>
<accession>A0A914YMW2</accession>
<feature type="compositionally biased region" description="Polar residues" evidence="1">
    <location>
        <begin position="151"/>
        <end position="160"/>
    </location>
</feature>
<dbReference type="Proteomes" id="UP000887577">
    <property type="component" value="Unplaced"/>
</dbReference>
<feature type="compositionally biased region" description="Basic and acidic residues" evidence="1">
    <location>
        <begin position="97"/>
        <end position="109"/>
    </location>
</feature>
<protein>
    <submittedName>
        <fullName evidence="3">Uncharacterized protein</fullName>
    </submittedName>
</protein>
<evidence type="ECO:0000256" key="1">
    <source>
        <dbReference type="SAM" id="MobiDB-lite"/>
    </source>
</evidence>
<proteinExistence type="predicted"/>
<evidence type="ECO:0000313" key="3">
    <source>
        <dbReference type="WBParaSite" id="PSU_v2.g18668.t1"/>
    </source>
</evidence>
<evidence type="ECO:0000313" key="2">
    <source>
        <dbReference type="Proteomes" id="UP000887577"/>
    </source>
</evidence>
<feature type="compositionally biased region" description="Basic and acidic residues" evidence="1">
    <location>
        <begin position="132"/>
        <end position="145"/>
    </location>
</feature>
<dbReference type="AlphaFoldDB" id="A0A914YMW2"/>
<feature type="region of interest" description="Disordered" evidence="1">
    <location>
        <begin position="97"/>
        <end position="160"/>
    </location>
</feature>
<feature type="region of interest" description="Disordered" evidence="1">
    <location>
        <begin position="31"/>
        <end position="67"/>
    </location>
</feature>
<dbReference type="WBParaSite" id="PSU_v2.g18668.t1">
    <property type="protein sequence ID" value="PSU_v2.g18668.t1"/>
    <property type="gene ID" value="PSU_v2.g18668"/>
</dbReference>